<dbReference type="AlphaFoldDB" id="A0A660SL14"/>
<evidence type="ECO:0000313" key="1">
    <source>
        <dbReference type="EMBL" id="RKX70640.1"/>
    </source>
</evidence>
<gene>
    <name evidence="1" type="ORF">DRP53_04395</name>
</gene>
<evidence type="ECO:0008006" key="3">
    <source>
        <dbReference type="Google" id="ProtNLM"/>
    </source>
</evidence>
<reference evidence="1 2" key="1">
    <citation type="submission" date="2018-06" db="EMBL/GenBank/DDBJ databases">
        <title>Extensive metabolic versatility and redundancy in microbially diverse, dynamic hydrothermal sediments.</title>
        <authorList>
            <person name="Dombrowski N."/>
            <person name="Teske A."/>
            <person name="Baker B.J."/>
        </authorList>
    </citation>
    <scope>NUCLEOTIDE SEQUENCE [LARGE SCALE GENOMIC DNA]</scope>
    <source>
        <strain evidence="1">B36_G15</strain>
    </source>
</reference>
<organism evidence="1 2">
    <name type="scientific">candidate division WOR-3 bacterium</name>
    <dbReference type="NCBI Taxonomy" id="2052148"/>
    <lineage>
        <taxon>Bacteria</taxon>
        <taxon>Bacteria division WOR-3</taxon>
    </lineage>
</organism>
<evidence type="ECO:0000313" key="2">
    <source>
        <dbReference type="Proteomes" id="UP000268469"/>
    </source>
</evidence>
<proteinExistence type="predicted"/>
<comment type="caution">
    <text evidence="1">The sequence shown here is derived from an EMBL/GenBank/DDBJ whole genome shotgun (WGS) entry which is preliminary data.</text>
</comment>
<dbReference type="SUPFAM" id="SSF75011">
    <property type="entry name" value="3-carboxy-cis,cis-mucoante lactonizing enzyme"/>
    <property type="match status" value="1"/>
</dbReference>
<sequence>MAPLLSVLLVLASASHYVPFDQVKTIAQKWAEKEWPDLSLARVLTYYNLEGEVNGYAFIFSKNPMPSDQILVDEILKERGRRPRNRYGVDEYATIIMSARFGEVPIFQYYRGLPGIYSIRRYLPPEYDNAQPLRVYYYGPGDEWIEFATTEGTVLIHGYSGWVYQKEEVRKRIGGKSSGSEYCFKFWRELINNDFVTRDSNKIPDMVPFYEWHYGCSPTASAMLLGYWDARNYAKLVDFFFGPRYSYPENEWDDGIPNCQRELALAMYTDTMTGGTSIYYIHTGQRAVCNGYNNNYNFQSNMYGPGTQSNPYVTWNIIKQEIDAGRPLHWAVLGWGPGYNHSLAGVGYKTVGSERYVYVNTTWYENEEWWVQHTSGSRDYCYPLIPGGGINCDLRLTYPDTKAMMFRGLKYKIKWNATGSQGIDHLSIFRHTGYNQNTWVTLATNVPNNGAWVWTAPTDSLTARFAIKGYSSSNSFLAADGESIAFDVRTYQHSNELLIVGHYDTDGSAADVVWSNNYLYCADNQAGLAILDVSDSSLPDLKSTLPLPSAVAIAYKSPNLYVADESDTLFVIDVSDPTNPTRKGSWAAPDVVLDVVRYKDKYVVCACKADGIFVLDISSANPQQVGSYDTPGQAYALFVRDTLLYVADGTRGLRIISLADPANPKEIGSCDPTGIAKGIGVVGDYAYLCNGGLGISVIDVSDPQNPSVINTIDTPGTATWARGVSMTHLFVGDDESGIRIYDISNPNNPSEVGYLDSHGSATRMAFNGDLIYLADGGDGIYVVHCDLIGVEEEKTTKEFRLVIPSLTSNRLTISGFTPVPKLLRIEVSDVLGRRLTEFKVNINGEFSLSSPIQLTSGVYFVTVRDEEDVFHSKVVVIK</sequence>
<dbReference type="InterPro" id="IPR026444">
    <property type="entry name" value="Secre_tail"/>
</dbReference>
<dbReference type="InterPro" id="IPR013211">
    <property type="entry name" value="LVIVD"/>
</dbReference>
<dbReference type="InterPro" id="IPR015943">
    <property type="entry name" value="WD40/YVTN_repeat-like_dom_sf"/>
</dbReference>
<dbReference type="Pfam" id="PF08309">
    <property type="entry name" value="LVIVD"/>
    <property type="match status" value="5"/>
</dbReference>
<dbReference type="InterPro" id="IPR011044">
    <property type="entry name" value="Quino_amine_DH_bsu"/>
</dbReference>
<dbReference type="NCBIfam" id="TIGR04183">
    <property type="entry name" value="Por_Secre_tail"/>
    <property type="match status" value="1"/>
</dbReference>
<dbReference type="Proteomes" id="UP000268469">
    <property type="component" value="Unassembled WGS sequence"/>
</dbReference>
<name>A0A660SL14_UNCW3</name>
<dbReference type="SUPFAM" id="SSF50969">
    <property type="entry name" value="YVTN repeat-like/Quinoprotein amine dehydrogenase"/>
    <property type="match status" value="1"/>
</dbReference>
<accession>A0A660SL14</accession>
<dbReference type="EMBL" id="QNBE01000032">
    <property type="protein sequence ID" value="RKX70640.1"/>
    <property type="molecule type" value="Genomic_DNA"/>
</dbReference>
<protein>
    <recommendedName>
        <fullName evidence="3">T9SS type A sorting domain-containing protein</fullName>
    </recommendedName>
</protein>
<dbReference type="Gene3D" id="2.130.10.10">
    <property type="entry name" value="YVTN repeat-like/Quinoprotein amine dehydrogenase"/>
    <property type="match status" value="1"/>
</dbReference>